<keyword evidence="7" id="KW-0689">Ribosomal protein</keyword>
<accession>A0A7S9DVT4</accession>
<name>A0A7S9DVT4_9ALTE</name>
<dbReference type="KEGG" id="smaa:IT774_11930"/>
<feature type="domain" description="N-acetyltransferase" evidence="6">
    <location>
        <begin position="4"/>
        <end position="152"/>
    </location>
</feature>
<keyword evidence="3 7" id="KW-0808">Transferase</keyword>
<evidence type="ECO:0000256" key="2">
    <source>
        <dbReference type="ARBA" id="ARBA00022490"/>
    </source>
</evidence>
<dbReference type="PROSITE" id="PS51186">
    <property type="entry name" value="GNAT"/>
    <property type="match status" value="1"/>
</dbReference>
<evidence type="ECO:0000313" key="7">
    <source>
        <dbReference type="EMBL" id="QPG04871.1"/>
    </source>
</evidence>
<comment type="function">
    <text evidence="5">Acetylates the N-terminal alanine of ribosomal protein bS18.</text>
</comment>
<evidence type="ECO:0000256" key="5">
    <source>
        <dbReference type="RuleBase" id="RU363094"/>
    </source>
</evidence>
<comment type="similarity">
    <text evidence="1 5">Belongs to the acetyltransferase family. RimI subfamily.</text>
</comment>
<dbReference type="GO" id="GO:0005737">
    <property type="term" value="C:cytoplasm"/>
    <property type="evidence" value="ECO:0007669"/>
    <property type="project" value="UniProtKB-SubCell"/>
</dbReference>
<evidence type="ECO:0000256" key="1">
    <source>
        <dbReference type="ARBA" id="ARBA00005395"/>
    </source>
</evidence>
<reference evidence="7 8" key="1">
    <citation type="submission" date="2020-11" db="EMBL/GenBank/DDBJ databases">
        <title>Complete genome sequence for Salinimonas sp. strain G2-b.</title>
        <authorList>
            <person name="Park S.-J."/>
        </authorList>
    </citation>
    <scope>NUCLEOTIDE SEQUENCE [LARGE SCALE GENOMIC DNA]</scope>
    <source>
        <strain evidence="7 8">G2-b</strain>
    </source>
</reference>
<gene>
    <name evidence="7" type="primary">rimI</name>
    <name evidence="7" type="ORF">IT774_11930</name>
</gene>
<proteinExistence type="inferred from homology"/>
<dbReference type="RefSeq" id="WP_195809963.1">
    <property type="nucleotide sequence ID" value="NZ_CP064795.1"/>
</dbReference>
<comment type="catalytic activity">
    <reaction evidence="5">
        <text>N-terminal L-alanyl-[ribosomal protein bS18] + acetyl-CoA = N-terminal N(alpha)-acetyl-L-alanyl-[ribosomal protein bS18] + CoA + H(+)</text>
        <dbReference type="Rhea" id="RHEA:43756"/>
        <dbReference type="Rhea" id="RHEA-COMP:10676"/>
        <dbReference type="Rhea" id="RHEA-COMP:10677"/>
        <dbReference type="ChEBI" id="CHEBI:15378"/>
        <dbReference type="ChEBI" id="CHEBI:57287"/>
        <dbReference type="ChEBI" id="CHEBI:57288"/>
        <dbReference type="ChEBI" id="CHEBI:64718"/>
        <dbReference type="ChEBI" id="CHEBI:83683"/>
        <dbReference type="EC" id="2.3.1.266"/>
    </reaction>
</comment>
<dbReference type="EMBL" id="CP064795">
    <property type="protein sequence ID" value="QPG04871.1"/>
    <property type="molecule type" value="Genomic_DNA"/>
</dbReference>
<dbReference type="InterPro" id="IPR000182">
    <property type="entry name" value="GNAT_dom"/>
</dbReference>
<dbReference type="Pfam" id="PF00583">
    <property type="entry name" value="Acetyltransf_1"/>
    <property type="match status" value="1"/>
</dbReference>
<dbReference type="GO" id="GO:0005840">
    <property type="term" value="C:ribosome"/>
    <property type="evidence" value="ECO:0007669"/>
    <property type="project" value="UniProtKB-KW"/>
</dbReference>
<sequence>MNSFHTTTARAQDIRLAHAIHQQVVPTSWRLDTFTDSTTSPYCLRTLWQNQRLIGYAIILMVVDEATVIDIGVHQDARGQGAGRYLLNDVITCCQQRQMASLWLEVRASNQIARGLYETSGFVTQEVRKAYYPAADANAQAEDAIIMSYTLFR</sequence>
<dbReference type="InterPro" id="IPR016181">
    <property type="entry name" value="Acyl_CoA_acyltransferase"/>
</dbReference>
<dbReference type="InterPro" id="IPR006464">
    <property type="entry name" value="AcTrfase_RimI/Ard1"/>
</dbReference>
<evidence type="ECO:0000256" key="4">
    <source>
        <dbReference type="ARBA" id="ARBA00023315"/>
    </source>
</evidence>
<keyword evidence="4" id="KW-0012">Acyltransferase</keyword>
<dbReference type="AlphaFoldDB" id="A0A7S9DVT4"/>
<evidence type="ECO:0000259" key="6">
    <source>
        <dbReference type="PROSITE" id="PS51186"/>
    </source>
</evidence>
<keyword evidence="8" id="KW-1185">Reference proteome</keyword>
<organism evidence="7 8">
    <name type="scientific">Salinimonas marina</name>
    <dbReference type="NCBI Taxonomy" id="2785918"/>
    <lineage>
        <taxon>Bacteria</taxon>
        <taxon>Pseudomonadati</taxon>
        <taxon>Pseudomonadota</taxon>
        <taxon>Gammaproteobacteria</taxon>
        <taxon>Alteromonadales</taxon>
        <taxon>Alteromonadaceae</taxon>
        <taxon>Alteromonas/Salinimonas group</taxon>
        <taxon>Salinimonas</taxon>
    </lineage>
</organism>
<dbReference type="Gene3D" id="3.40.630.30">
    <property type="match status" value="1"/>
</dbReference>
<keyword evidence="7" id="KW-0687">Ribonucleoprotein</keyword>
<evidence type="ECO:0000256" key="3">
    <source>
        <dbReference type="ARBA" id="ARBA00022679"/>
    </source>
</evidence>
<dbReference type="NCBIfam" id="TIGR01575">
    <property type="entry name" value="rimI"/>
    <property type="match status" value="1"/>
</dbReference>
<comment type="subcellular location">
    <subcellularLocation>
        <location evidence="5">Cytoplasm</location>
    </subcellularLocation>
</comment>
<protein>
    <recommendedName>
        <fullName evidence="5">[Ribosomal protein bS18]-alanine N-acetyltransferase</fullName>
        <ecNumber evidence="5">2.3.1.266</ecNumber>
    </recommendedName>
</protein>
<dbReference type="SUPFAM" id="SSF55729">
    <property type="entry name" value="Acyl-CoA N-acyltransferases (Nat)"/>
    <property type="match status" value="1"/>
</dbReference>
<keyword evidence="2 5" id="KW-0963">Cytoplasm</keyword>
<dbReference type="EC" id="2.3.1.266" evidence="5"/>
<dbReference type="Proteomes" id="UP000595095">
    <property type="component" value="Chromosome"/>
</dbReference>
<dbReference type="PANTHER" id="PTHR43420:SF44">
    <property type="entry name" value="ACETYLTRANSFERASE YPEA"/>
    <property type="match status" value="1"/>
</dbReference>
<dbReference type="GO" id="GO:0008999">
    <property type="term" value="F:protein-N-terminal-alanine acetyltransferase activity"/>
    <property type="evidence" value="ECO:0007669"/>
    <property type="project" value="UniProtKB-EC"/>
</dbReference>
<dbReference type="CDD" id="cd04301">
    <property type="entry name" value="NAT_SF"/>
    <property type="match status" value="1"/>
</dbReference>
<dbReference type="PANTHER" id="PTHR43420">
    <property type="entry name" value="ACETYLTRANSFERASE"/>
    <property type="match status" value="1"/>
</dbReference>
<evidence type="ECO:0000313" key="8">
    <source>
        <dbReference type="Proteomes" id="UP000595095"/>
    </source>
</evidence>
<dbReference type="InterPro" id="IPR050680">
    <property type="entry name" value="YpeA/RimI_acetyltransf"/>
</dbReference>